<accession>A0A7S4SN99</accession>
<gene>
    <name evidence="1" type="ORF">AMON00008_LOCUS52855</name>
</gene>
<proteinExistence type="predicted"/>
<reference evidence="1" key="1">
    <citation type="submission" date="2021-01" db="EMBL/GenBank/DDBJ databases">
        <authorList>
            <person name="Corre E."/>
            <person name="Pelletier E."/>
            <person name="Niang G."/>
            <person name="Scheremetjew M."/>
            <person name="Finn R."/>
            <person name="Kale V."/>
            <person name="Holt S."/>
            <person name="Cochrane G."/>
            <person name="Meng A."/>
            <person name="Brown T."/>
            <person name="Cohen L."/>
        </authorList>
    </citation>
    <scope>NUCLEOTIDE SEQUENCE</scope>
    <source>
        <strain evidence="1">CCMP3105</strain>
    </source>
</reference>
<name>A0A7S4SN99_9DINO</name>
<organism evidence="1">
    <name type="scientific">Alexandrium monilatum</name>
    <dbReference type="NCBI Taxonomy" id="311494"/>
    <lineage>
        <taxon>Eukaryota</taxon>
        <taxon>Sar</taxon>
        <taxon>Alveolata</taxon>
        <taxon>Dinophyceae</taxon>
        <taxon>Gonyaulacales</taxon>
        <taxon>Pyrocystaceae</taxon>
        <taxon>Alexandrium</taxon>
    </lineage>
</organism>
<dbReference type="AlphaFoldDB" id="A0A7S4SN99"/>
<dbReference type="EMBL" id="HBNR01074402">
    <property type="protein sequence ID" value="CAE4650704.1"/>
    <property type="molecule type" value="Transcribed_RNA"/>
</dbReference>
<sequence>MPWGTPSPDLPRHWFAHGVTQVTKTPCSSLLFLLHALMQHPSFSLPHFSLQSSGPHPAAATSLSSSVSSVSSYDWRTVRACPARAANKRARSERPMAALTGGEEEMALARSYPQGLSNNEI</sequence>
<protein>
    <submittedName>
        <fullName evidence="1">Uncharacterized protein</fullName>
    </submittedName>
</protein>
<evidence type="ECO:0000313" key="1">
    <source>
        <dbReference type="EMBL" id="CAE4650704.1"/>
    </source>
</evidence>